<dbReference type="EMBL" id="VIGI01000019">
    <property type="protein sequence ID" value="KAB8289969.1"/>
    <property type="molecule type" value="Genomic_DNA"/>
</dbReference>
<proteinExistence type="predicted"/>
<name>A0A5N6JPY1_MONLA</name>
<comment type="caution">
    <text evidence="1">The sequence shown here is derived from an EMBL/GenBank/DDBJ whole genome shotgun (WGS) entry which is preliminary data.</text>
</comment>
<evidence type="ECO:0000313" key="2">
    <source>
        <dbReference type="Proteomes" id="UP000326757"/>
    </source>
</evidence>
<evidence type="ECO:0000313" key="1">
    <source>
        <dbReference type="EMBL" id="KAB8289969.1"/>
    </source>
</evidence>
<dbReference type="OrthoDB" id="3473305at2759"/>
<gene>
    <name evidence="1" type="ORF">EYC80_010296</name>
</gene>
<sequence>MSNPLAPNILYLTLDQNLMFQRTTPHRVDQYKQFKVHNGQFQPVLDQHNRFSVDFERRILEEHALDLFTNIVVLMWEPQELIFISYAYELDLYCVYQARNECAALTVFMDDDIHDVFRTPNNDPIYDYGDEFYAMRSLAYRDPFHYHCMLKIRRYGLNIRHCLKFGWRFPASESPNVAPRQWILTHHGDGNEYEHLYQPYELDSSEVSEEE</sequence>
<keyword evidence="2" id="KW-1185">Reference proteome</keyword>
<dbReference type="Proteomes" id="UP000326757">
    <property type="component" value="Unassembled WGS sequence"/>
</dbReference>
<protein>
    <submittedName>
        <fullName evidence="1">Uncharacterized protein</fullName>
    </submittedName>
</protein>
<accession>A0A5N6JPY1</accession>
<organism evidence="1 2">
    <name type="scientific">Monilinia laxa</name>
    <name type="common">Brown rot fungus</name>
    <name type="synonym">Sclerotinia laxa</name>
    <dbReference type="NCBI Taxonomy" id="61186"/>
    <lineage>
        <taxon>Eukaryota</taxon>
        <taxon>Fungi</taxon>
        <taxon>Dikarya</taxon>
        <taxon>Ascomycota</taxon>
        <taxon>Pezizomycotina</taxon>
        <taxon>Leotiomycetes</taxon>
        <taxon>Helotiales</taxon>
        <taxon>Sclerotiniaceae</taxon>
        <taxon>Monilinia</taxon>
    </lineage>
</organism>
<dbReference type="AlphaFoldDB" id="A0A5N6JPY1"/>
<reference evidence="1 2" key="1">
    <citation type="submission" date="2019-06" db="EMBL/GenBank/DDBJ databases">
        <title>Genome Sequence of the Brown Rot Fungal Pathogen Monilinia laxa.</title>
        <authorList>
            <person name="De Miccolis Angelini R.M."/>
            <person name="Landi L."/>
            <person name="Abate D."/>
            <person name="Pollastro S."/>
            <person name="Romanazzi G."/>
            <person name="Faretra F."/>
        </authorList>
    </citation>
    <scope>NUCLEOTIDE SEQUENCE [LARGE SCALE GENOMIC DNA]</scope>
    <source>
        <strain evidence="1 2">Mlax316</strain>
    </source>
</reference>